<gene>
    <name evidence="1" type="ORF">EI42_00407</name>
</gene>
<name>A0A326UDV2_THEHA</name>
<keyword evidence="2" id="KW-1185">Reference proteome</keyword>
<comment type="caution">
    <text evidence="1">The sequence shown here is derived from an EMBL/GenBank/DDBJ whole genome shotgun (WGS) entry which is preliminary data.</text>
</comment>
<evidence type="ECO:0000313" key="2">
    <source>
        <dbReference type="Proteomes" id="UP000248806"/>
    </source>
</evidence>
<evidence type="ECO:0000313" key="1">
    <source>
        <dbReference type="EMBL" id="PZW36234.1"/>
    </source>
</evidence>
<accession>A0A326UDV2</accession>
<protein>
    <submittedName>
        <fullName evidence="1">Uncharacterized protein</fullName>
    </submittedName>
</protein>
<organism evidence="1 2">
    <name type="scientific">Thermosporothrix hazakensis</name>
    <dbReference type="NCBI Taxonomy" id="644383"/>
    <lineage>
        <taxon>Bacteria</taxon>
        <taxon>Bacillati</taxon>
        <taxon>Chloroflexota</taxon>
        <taxon>Ktedonobacteria</taxon>
        <taxon>Ktedonobacterales</taxon>
        <taxon>Thermosporotrichaceae</taxon>
        <taxon>Thermosporothrix</taxon>
    </lineage>
</organism>
<proteinExistence type="predicted"/>
<sequence>MCTKMLDFCLEGLYTHKQLQVSLMKLFTEKMITQAFKGGGFYAKKSCNHSAIFAAKEQNSPKEKQSFYLNNHVTLATAVLARCNQRLGVHLSPQKFLTVRMHSSL</sequence>
<reference evidence="1 2" key="1">
    <citation type="submission" date="2018-06" db="EMBL/GenBank/DDBJ databases">
        <title>Genomic Encyclopedia of Archaeal and Bacterial Type Strains, Phase II (KMG-II): from individual species to whole genera.</title>
        <authorList>
            <person name="Goeker M."/>
        </authorList>
    </citation>
    <scope>NUCLEOTIDE SEQUENCE [LARGE SCALE GENOMIC DNA]</scope>
    <source>
        <strain evidence="1 2">ATCC BAA-1881</strain>
    </source>
</reference>
<dbReference type="Proteomes" id="UP000248806">
    <property type="component" value="Unassembled WGS sequence"/>
</dbReference>
<dbReference type="EMBL" id="QKUF01000001">
    <property type="protein sequence ID" value="PZW36234.1"/>
    <property type="molecule type" value="Genomic_DNA"/>
</dbReference>
<dbReference type="AlphaFoldDB" id="A0A326UDV2"/>